<dbReference type="Gene3D" id="1.10.10.10">
    <property type="entry name" value="Winged helix-like DNA-binding domain superfamily/Winged helix DNA-binding domain"/>
    <property type="match status" value="2"/>
</dbReference>
<dbReference type="AlphaFoldDB" id="A0A848M1S5"/>
<dbReference type="RefSeq" id="WP_169503507.1">
    <property type="nucleotide sequence ID" value="NZ_JABBPN010000002.1"/>
</dbReference>
<evidence type="ECO:0000256" key="4">
    <source>
        <dbReference type="ARBA" id="ARBA00023125"/>
    </source>
</evidence>
<keyword evidence="1 6" id="KW-0963">Cytoplasm</keyword>
<evidence type="ECO:0000256" key="3">
    <source>
        <dbReference type="ARBA" id="ARBA00023082"/>
    </source>
</evidence>
<evidence type="ECO:0000259" key="9">
    <source>
        <dbReference type="PROSITE" id="PS00715"/>
    </source>
</evidence>
<feature type="coiled-coil region" evidence="7">
    <location>
        <begin position="298"/>
        <end position="325"/>
    </location>
</feature>
<dbReference type="Pfam" id="PF04539">
    <property type="entry name" value="Sigma70_r3"/>
    <property type="match status" value="1"/>
</dbReference>
<evidence type="ECO:0000313" key="12">
    <source>
        <dbReference type="Proteomes" id="UP000565468"/>
    </source>
</evidence>
<dbReference type="InterPro" id="IPR007630">
    <property type="entry name" value="RNA_pol_sigma70_r4"/>
</dbReference>
<dbReference type="Gene3D" id="1.10.601.10">
    <property type="entry name" value="RNA Polymerase Primary Sigma Factor"/>
    <property type="match status" value="2"/>
</dbReference>
<feature type="DNA-binding region" description="H-T-H motif" evidence="6">
    <location>
        <begin position="337"/>
        <end position="356"/>
    </location>
</feature>
<keyword evidence="4 6" id="KW-0238">DNA-binding</keyword>
<dbReference type="PRINTS" id="PR00046">
    <property type="entry name" value="SIGMA70FCT"/>
</dbReference>
<name>A0A848M1S5_PAELE</name>
<dbReference type="GO" id="GO:0016987">
    <property type="term" value="F:sigma factor activity"/>
    <property type="evidence" value="ECO:0007669"/>
    <property type="project" value="UniProtKB-UniRule"/>
</dbReference>
<sequence>MANDQHTELETEFTLDQVKDQLIEQGKKRSVLSYKDIMEKLSPFDQDPEQMEEFYEQLGDLGIEVVNENDEERTHRQSDDSEDNQSDDFGFDDDLSLPPGIKINDPVRMYLKEIGRVPLLSADDEVELAKRINQGDEEAKRRLAEANLRLVVSIAKRYVGRGMLFLDLIQEGNMGLIKAVEKFDYEKGFKFSTYATWWIRQAITRAIADQARTIRIPVHMVETINKLIRVSRQLLQELGREPSPEEIAAEMELSVEKVREIMKIAQEPVSLETPIGEEDDSHLGDFIEDQEALAPADAAAYELLKEQLEDVLDTLTEREENVLRLRFGLDDGRTRTLEEVGKVFGVTRERIRQIEAKALRKLRHPSRSKRLKDFLE</sequence>
<dbReference type="InterPro" id="IPR050239">
    <property type="entry name" value="Sigma-70_RNA_pol_init_factors"/>
</dbReference>
<dbReference type="InterPro" id="IPR036388">
    <property type="entry name" value="WH-like_DNA-bd_sf"/>
</dbReference>
<keyword evidence="3 6" id="KW-0731">Sigma factor</keyword>
<dbReference type="InterPro" id="IPR014284">
    <property type="entry name" value="RNA_pol_sigma-70_dom"/>
</dbReference>
<evidence type="ECO:0000256" key="5">
    <source>
        <dbReference type="ARBA" id="ARBA00023163"/>
    </source>
</evidence>
<dbReference type="InterPro" id="IPR028630">
    <property type="entry name" value="Sigma70_RpoD"/>
</dbReference>
<dbReference type="PANTHER" id="PTHR30603:SF60">
    <property type="entry name" value="RNA POLYMERASE SIGMA FACTOR RPOD"/>
    <property type="match status" value="1"/>
</dbReference>
<dbReference type="NCBIfam" id="TIGR02937">
    <property type="entry name" value="sigma70-ECF"/>
    <property type="match status" value="1"/>
</dbReference>
<dbReference type="EMBL" id="JABBPN010000002">
    <property type="protein sequence ID" value="NMO94817.1"/>
    <property type="molecule type" value="Genomic_DNA"/>
</dbReference>
<dbReference type="FunFam" id="1.10.10.10:FF:000004">
    <property type="entry name" value="RNA polymerase sigma factor SigA"/>
    <property type="match status" value="1"/>
</dbReference>
<dbReference type="InterPro" id="IPR042189">
    <property type="entry name" value="RNA_pol_sigma_70_r1_1_sf"/>
</dbReference>
<comment type="caution">
    <text evidence="11">The sequence shown here is derived from an EMBL/GenBank/DDBJ whole genome shotgun (WGS) entry which is preliminary data.</text>
</comment>
<organism evidence="11 12">
    <name type="scientific">Paenibacillus lemnae</name>
    <dbReference type="NCBI Taxonomy" id="1330551"/>
    <lineage>
        <taxon>Bacteria</taxon>
        <taxon>Bacillati</taxon>
        <taxon>Bacillota</taxon>
        <taxon>Bacilli</taxon>
        <taxon>Bacillales</taxon>
        <taxon>Paenibacillaceae</taxon>
        <taxon>Paenibacillus</taxon>
    </lineage>
</organism>
<evidence type="ECO:0000256" key="7">
    <source>
        <dbReference type="SAM" id="Coils"/>
    </source>
</evidence>
<dbReference type="FunFam" id="1.10.601.10:FF:000001">
    <property type="entry name" value="RNA polymerase sigma factor SigA"/>
    <property type="match status" value="1"/>
</dbReference>
<dbReference type="Gene3D" id="1.10.220.120">
    <property type="entry name" value="Sigma-70 factor, region 1.1"/>
    <property type="match status" value="1"/>
</dbReference>
<gene>
    <name evidence="11" type="primary">rpoD</name>
    <name evidence="6" type="synonym">sigA</name>
    <name evidence="11" type="ORF">HII30_03315</name>
</gene>
<dbReference type="PROSITE" id="PS00715">
    <property type="entry name" value="SIGMA70_1"/>
    <property type="match status" value="1"/>
</dbReference>
<feature type="region of interest" description="Sigma-70 factor domain-3" evidence="6">
    <location>
        <begin position="222"/>
        <end position="298"/>
    </location>
</feature>
<evidence type="ECO:0000256" key="8">
    <source>
        <dbReference type="SAM" id="MobiDB-lite"/>
    </source>
</evidence>
<dbReference type="CDD" id="cd06171">
    <property type="entry name" value="Sigma70_r4"/>
    <property type="match status" value="1"/>
</dbReference>
<comment type="subunit">
    <text evidence="6">Interacts transiently with the RNA polymerase catalytic core.</text>
</comment>
<dbReference type="InterPro" id="IPR007627">
    <property type="entry name" value="RNA_pol_sigma70_r2"/>
</dbReference>
<dbReference type="FunFam" id="1.10.10.10:FF:000002">
    <property type="entry name" value="RNA polymerase sigma factor SigA"/>
    <property type="match status" value="1"/>
</dbReference>
<dbReference type="GO" id="GO:0006352">
    <property type="term" value="P:DNA-templated transcription initiation"/>
    <property type="evidence" value="ECO:0007669"/>
    <property type="project" value="UniProtKB-UniRule"/>
</dbReference>
<dbReference type="InterPro" id="IPR007127">
    <property type="entry name" value="RNA_pol_sigma_70_r1_1"/>
</dbReference>
<dbReference type="InterPro" id="IPR012760">
    <property type="entry name" value="RNA_pol_sigma_RpoD_C"/>
</dbReference>
<feature type="region of interest" description="Sigma-70 factor domain-2" evidence="6">
    <location>
        <begin position="143"/>
        <end position="213"/>
    </location>
</feature>
<feature type="short sequence motif" description="Interaction with polymerase core subunit RpoC" evidence="6">
    <location>
        <begin position="167"/>
        <end position="170"/>
    </location>
</feature>
<reference evidence="11 12" key="1">
    <citation type="submission" date="2020-04" db="EMBL/GenBank/DDBJ databases">
        <title>Paenibacillus algicola sp. nov., a novel marine bacterium producing alginate lyase.</title>
        <authorList>
            <person name="Huang H."/>
        </authorList>
    </citation>
    <scope>NUCLEOTIDE SEQUENCE [LARGE SCALE GENOMIC DNA]</scope>
    <source>
        <strain evidence="11 12">L7-75</strain>
    </source>
</reference>
<dbReference type="InterPro" id="IPR013325">
    <property type="entry name" value="RNA_pol_sigma_r2"/>
</dbReference>
<dbReference type="Pfam" id="PF04545">
    <property type="entry name" value="Sigma70_r4"/>
    <property type="match status" value="1"/>
</dbReference>
<dbReference type="Proteomes" id="UP000565468">
    <property type="component" value="Unassembled WGS sequence"/>
</dbReference>
<evidence type="ECO:0000256" key="2">
    <source>
        <dbReference type="ARBA" id="ARBA00023015"/>
    </source>
</evidence>
<feature type="region of interest" description="Disordered" evidence="8">
    <location>
        <begin position="70"/>
        <end position="97"/>
    </location>
</feature>
<keyword evidence="12" id="KW-1185">Reference proteome</keyword>
<protein>
    <recommendedName>
        <fullName evidence="6">RNA polymerase sigma factor SigA</fullName>
    </recommendedName>
</protein>
<dbReference type="Pfam" id="PF04542">
    <property type="entry name" value="Sigma70_r2"/>
    <property type="match status" value="1"/>
</dbReference>
<dbReference type="HAMAP" id="MF_00963">
    <property type="entry name" value="Sigma70_RpoD_SigA"/>
    <property type="match status" value="1"/>
</dbReference>
<keyword evidence="2 6" id="KW-0805">Transcription regulation</keyword>
<comment type="function">
    <text evidence="6">Sigma factors are initiation factors that promote the attachment of RNA polymerase to specific initiation sites and are then released. This sigma factor is the primary sigma factor during exponential growth.</text>
</comment>
<accession>A0A848M1S5</accession>
<dbReference type="InterPro" id="IPR009042">
    <property type="entry name" value="RNA_pol_sigma70_r1_2"/>
</dbReference>
<dbReference type="GO" id="GO:0005737">
    <property type="term" value="C:cytoplasm"/>
    <property type="evidence" value="ECO:0007669"/>
    <property type="project" value="UniProtKB-SubCell"/>
</dbReference>
<evidence type="ECO:0000256" key="1">
    <source>
        <dbReference type="ARBA" id="ARBA00022490"/>
    </source>
</evidence>
<proteinExistence type="inferred from homology"/>
<feature type="compositionally biased region" description="Acidic residues" evidence="8">
    <location>
        <begin position="80"/>
        <end position="95"/>
    </location>
</feature>
<evidence type="ECO:0000256" key="6">
    <source>
        <dbReference type="HAMAP-Rule" id="MF_00963"/>
    </source>
</evidence>
<dbReference type="SUPFAM" id="SSF88946">
    <property type="entry name" value="Sigma2 domain of RNA polymerase sigma factors"/>
    <property type="match status" value="1"/>
</dbReference>
<dbReference type="NCBIfam" id="TIGR02393">
    <property type="entry name" value="RpoD_Cterm"/>
    <property type="match status" value="1"/>
</dbReference>
<dbReference type="NCBIfam" id="NF006666">
    <property type="entry name" value="PRK09210.1"/>
    <property type="match status" value="1"/>
</dbReference>
<dbReference type="InterPro" id="IPR000943">
    <property type="entry name" value="RNA_pol_sigma70"/>
</dbReference>
<dbReference type="PROSITE" id="PS00716">
    <property type="entry name" value="SIGMA70_2"/>
    <property type="match status" value="1"/>
</dbReference>
<keyword evidence="5 6" id="KW-0804">Transcription</keyword>
<keyword evidence="7" id="KW-0175">Coiled coil</keyword>
<dbReference type="Pfam" id="PF00140">
    <property type="entry name" value="Sigma70_r1_2"/>
    <property type="match status" value="1"/>
</dbReference>
<dbReference type="SUPFAM" id="SSF88659">
    <property type="entry name" value="Sigma3 and sigma4 domains of RNA polymerase sigma factors"/>
    <property type="match status" value="2"/>
</dbReference>
<evidence type="ECO:0000313" key="11">
    <source>
        <dbReference type="EMBL" id="NMO94817.1"/>
    </source>
</evidence>
<dbReference type="Pfam" id="PF03979">
    <property type="entry name" value="Sigma70_r1_1"/>
    <property type="match status" value="1"/>
</dbReference>
<comment type="similarity">
    <text evidence="6">Belongs to the sigma-70 factor family. RpoD/SigA subfamily.</text>
</comment>
<dbReference type="InterPro" id="IPR013324">
    <property type="entry name" value="RNA_pol_sigma_r3/r4-like"/>
</dbReference>
<feature type="domain" description="RNA polymerase sigma-70" evidence="10">
    <location>
        <begin position="336"/>
        <end position="362"/>
    </location>
</feature>
<evidence type="ECO:0000259" key="10">
    <source>
        <dbReference type="PROSITE" id="PS00716"/>
    </source>
</evidence>
<dbReference type="GO" id="GO:0003677">
    <property type="term" value="F:DNA binding"/>
    <property type="evidence" value="ECO:0007669"/>
    <property type="project" value="UniProtKB-UniRule"/>
</dbReference>
<comment type="subcellular location">
    <subcellularLocation>
        <location evidence="6">Cytoplasm</location>
    </subcellularLocation>
</comment>
<feature type="domain" description="RNA polymerase sigma-70" evidence="9">
    <location>
        <begin position="167"/>
        <end position="180"/>
    </location>
</feature>
<feature type="region of interest" description="Sigma-70 factor domain-4" evidence="6">
    <location>
        <begin position="311"/>
        <end position="364"/>
    </location>
</feature>
<dbReference type="InterPro" id="IPR007624">
    <property type="entry name" value="RNA_pol_sigma70_r3"/>
</dbReference>
<dbReference type="PANTHER" id="PTHR30603">
    <property type="entry name" value="RNA POLYMERASE SIGMA FACTOR RPO"/>
    <property type="match status" value="1"/>
</dbReference>